<keyword evidence="1" id="KW-0805">Transcription regulation</keyword>
<dbReference type="InterPro" id="IPR036388">
    <property type="entry name" value="WH-like_DNA-bd_sf"/>
</dbReference>
<dbReference type="InParanoid" id="D6TY78"/>
<keyword evidence="2" id="KW-0238">DNA-binding</keyword>
<dbReference type="PROSITE" id="PS50987">
    <property type="entry name" value="HTH_ARSR_2"/>
    <property type="match status" value="1"/>
</dbReference>
<dbReference type="Pfam" id="PF01022">
    <property type="entry name" value="HTH_5"/>
    <property type="match status" value="1"/>
</dbReference>
<dbReference type="InterPro" id="IPR018334">
    <property type="entry name" value="ArsR_HTH"/>
</dbReference>
<dbReference type="NCBIfam" id="NF033788">
    <property type="entry name" value="HTH_metalloreg"/>
    <property type="match status" value="1"/>
</dbReference>
<dbReference type="CDD" id="cd00090">
    <property type="entry name" value="HTH_ARSR"/>
    <property type="match status" value="1"/>
</dbReference>
<dbReference type="GO" id="GO:0003700">
    <property type="term" value="F:DNA-binding transcription factor activity"/>
    <property type="evidence" value="ECO:0007669"/>
    <property type="project" value="InterPro"/>
</dbReference>
<dbReference type="SMART" id="SM00418">
    <property type="entry name" value="HTH_ARSR"/>
    <property type="match status" value="1"/>
</dbReference>
<dbReference type="PRINTS" id="PR00778">
    <property type="entry name" value="HTHARSR"/>
</dbReference>
<evidence type="ECO:0000313" key="6">
    <source>
        <dbReference type="Proteomes" id="UP000004508"/>
    </source>
</evidence>
<dbReference type="STRING" id="485913.Krac_4094"/>
<dbReference type="InterPro" id="IPR036390">
    <property type="entry name" value="WH_DNA-bd_sf"/>
</dbReference>
<dbReference type="InterPro" id="IPR011991">
    <property type="entry name" value="ArsR-like_HTH"/>
</dbReference>
<dbReference type="FunCoup" id="D6TY78">
    <property type="interactions" value="290"/>
</dbReference>
<organism evidence="5 6">
    <name type="scientific">Ktedonobacter racemifer DSM 44963</name>
    <dbReference type="NCBI Taxonomy" id="485913"/>
    <lineage>
        <taxon>Bacteria</taxon>
        <taxon>Bacillati</taxon>
        <taxon>Chloroflexota</taxon>
        <taxon>Ktedonobacteria</taxon>
        <taxon>Ktedonobacterales</taxon>
        <taxon>Ktedonobacteraceae</taxon>
        <taxon>Ktedonobacter</taxon>
    </lineage>
</organism>
<evidence type="ECO:0000259" key="4">
    <source>
        <dbReference type="PROSITE" id="PS50987"/>
    </source>
</evidence>
<evidence type="ECO:0000256" key="1">
    <source>
        <dbReference type="ARBA" id="ARBA00023015"/>
    </source>
</evidence>
<dbReference type="eggNOG" id="COG0640">
    <property type="taxonomic scope" value="Bacteria"/>
</dbReference>
<dbReference type="EMBL" id="ADVG01000003">
    <property type="protein sequence ID" value="EFH83158.1"/>
    <property type="molecule type" value="Genomic_DNA"/>
</dbReference>
<dbReference type="Gene3D" id="1.10.10.10">
    <property type="entry name" value="Winged helix-like DNA-binding domain superfamily/Winged helix DNA-binding domain"/>
    <property type="match status" value="1"/>
</dbReference>
<comment type="caution">
    <text evidence="5">The sequence shown here is derived from an EMBL/GenBank/DDBJ whole genome shotgun (WGS) entry which is preliminary data.</text>
</comment>
<sequence length="134" mass="15586">MPIDPGAIEEVRSSGPSEELLSLVVTMFQALGDTTRVKILYALMRHPLCVRDLAILVHVSESAVSHQLRLLRDRRLVRQRRVGNIIYYSLDDEHLAVLFREAEYHADHVHQNIPHHPYVSIFEERSARRDQERL</sequence>
<dbReference type="Proteomes" id="UP000004508">
    <property type="component" value="Unassembled WGS sequence"/>
</dbReference>
<dbReference type="AlphaFoldDB" id="D6TY78"/>
<proteinExistence type="predicted"/>
<name>D6TY78_KTERA</name>
<evidence type="ECO:0000256" key="2">
    <source>
        <dbReference type="ARBA" id="ARBA00023125"/>
    </source>
</evidence>
<keyword evidence="6" id="KW-1185">Reference proteome</keyword>
<accession>D6TY78</accession>
<evidence type="ECO:0000256" key="3">
    <source>
        <dbReference type="ARBA" id="ARBA00023163"/>
    </source>
</evidence>
<gene>
    <name evidence="5" type="ORF">Krac_4094</name>
</gene>
<dbReference type="GO" id="GO:0003677">
    <property type="term" value="F:DNA binding"/>
    <property type="evidence" value="ECO:0007669"/>
    <property type="project" value="UniProtKB-KW"/>
</dbReference>
<evidence type="ECO:0000313" key="5">
    <source>
        <dbReference type="EMBL" id="EFH83158.1"/>
    </source>
</evidence>
<dbReference type="InterPro" id="IPR001845">
    <property type="entry name" value="HTH_ArsR_DNA-bd_dom"/>
</dbReference>
<reference evidence="5 6" key="1">
    <citation type="journal article" date="2011" name="Stand. Genomic Sci.">
        <title>Non-contiguous finished genome sequence and contextual data of the filamentous soil bacterium Ktedonobacter racemifer type strain (SOSP1-21).</title>
        <authorList>
            <person name="Chang Y.J."/>
            <person name="Land M."/>
            <person name="Hauser L."/>
            <person name="Chertkov O."/>
            <person name="Del Rio T.G."/>
            <person name="Nolan M."/>
            <person name="Copeland A."/>
            <person name="Tice H."/>
            <person name="Cheng J.F."/>
            <person name="Lucas S."/>
            <person name="Han C."/>
            <person name="Goodwin L."/>
            <person name="Pitluck S."/>
            <person name="Ivanova N."/>
            <person name="Ovchinikova G."/>
            <person name="Pati A."/>
            <person name="Chen A."/>
            <person name="Palaniappan K."/>
            <person name="Mavromatis K."/>
            <person name="Liolios K."/>
            <person name="Brettin T."/>
            <person name="Fiebig A."/>
            <person name="Rohde M."/>
            <person name="Abt B."/>
            <person name="Goker M."/>
            <person name="Detter J.C."/>
            <person name="Woyke T."/>
            <person name="Bristow J."/>
            <person name="Eisen J.A."/>
            <person name="Markowitz V."/>
            <person name="Hugenholtz P."/>
            <person name="Kyrpides N.C."/>
            <person name="Klenk H.P."/>
            <person name="Lapidus A."/>
        </authorList>
    </citation>
    <scope>NUCLEOTIDE SEQUENCE [LARGE SCALE GENOMIC DNA]</scope>
    <source>
        <strain evidence="6">DSM 44963</strain>
    </source>
</reference>
<dbReference type="PROSITE" id="PS00846">
    <property type="entry name" value="HTH_ARSR_1"/>
    <property type="match status" value="1"/>
</dbReference>
<keyword evidence="3" id="KW-0804">Transcription</keyword>
<dbReference type="SUPFAM" id="SSF46785">
    <property type="entry name" value="Winged helix' DNA-binding domain"/>
    <property type="match status" value="1"/>
</dbReference>
<dbReference type="PANTHER" id="PTHR43132:SF6">
    <property type="entry name" value="HTH-TYPE TRANSCRIPTIONAL REPRESSOR CZRA"/>
    <property type="match status" value="1"/>
</dbReference>
<dbReference type="InterPro" id="IPR051011">
    <property type="entry name" value="Metal_resp_trans_reg"/>
</dbReference>
<dbReference type="PANTHER" id="PTHR43132">
    <property type="entry name" value="ARSENICAL RESISTANCE OPERON REPRESSOR ARSR-RELATED"/>
    <property type="match status" value="1"/>
</dbReference>
<protein>
    <submittedName>
        <fullName evidence="5">Transcriptional regulator, ArsR family</fullName>
    </submittedName>
</protein>
<feature type="domain" description="HTH arsR-type" evidence="4">
    <location>
        <begin position="16"/>
        <end position="110"/>
    </location>
</feature>